<name>A0A2P5KA14_9BURK</name>
<dbReference type="OrthoDB" id="8970090at2"/>
<feature type="region of interest" description="Disordered" evidence="1">
    <location>
        <begin position="34"/>
        <end position="53"/>
    </location>
</feature>
<evidence type="ECO:0000313" key="3">
    <source>
        <dbReference type="Proteomes" id="UP000243096"/>
    </source>
</evidence>
<gene>
    <name evidence="2" type="ORF">B0O95_10786</name>
</gene>
<keyword evidence="3" id="KW-1185">Reference proteome</keyword>
<reference evidence="2 3" key="1">
    <citation type="submission" date="2018-01" db="EMBL/GenBank/DDBJ databases">
        <title>Genomic Encyclopedia of Type Strains, Phase III (KMG-III): the genomes of soil and plant-associated and newly described type strains.</title>
        <authorList>
            <person name="Whitman W."/>
        </authorList>
    </citation>
    <scope>NUCLEOTIDE SEQUENCE [LARGE SCALE GENOMIC DNA]</scope>
    <source>
        <strain evidence="2 3">HKI456</strain>
    </source>
</reference>
<evidence type="ECO:0000313" key="2">
    <source>
        <dbReference type="EMBL" id="PPB83570.1"/>
    </source>
</evidence>
<dbReference type="AlphaFoldDB" id="A0A2P5KA14"/>
<dbReference type="Proteomes" id="UP000243096">
    <property type="component" value="Unassembled WGS sequence"/>
</dbReference>
<organism evidence="2 3">
    <name type="scientific">Mycetohabitans endofungorum</name>
    <dbReference type="NCBI Taxonomy" id="417203"/>
    <lineage>
        <taxon>Bacteria</taxon>
        <taxon>Pseudomonadati</taxon>
        <taxon>Pseudomonadota</taxon>
        <taxon>Betaproteobacteria</taxon>
        <taxon>Burkholderiales</taxon>
        <taxon>Burkholderiaceae</taxon>
        <taxon>Mycetohabitans</taxon>
    </lineage>
</organism>
<dbReference type="RefSeq" id="WP_158249474.1">
    <property type="nucleotide sequence ID" value="NZ_PRDW01000007.1"/>
</dbReference>
<proteinExistence type="predicted"/>
<sequence>MEISLPSRFERKKIIEWSERIILSAIQPNDEVGVLGDASAGPMDVPVERRVGT</sequence>
<protein>
    <submittedName>
        <fullName evidence="2">Uncharacterized protein</fullName>
    </submittedName>
</protein>
<dbReference type="EMBL" id="PRDW01000007">
    <property type="protein sequence ID" value="PPB83570.1"/>
    <property type="molecule type" value="Genomic_DNA"/>
</dbReference>
<comment type="caution">
    <text evidence="2">The sequence shown here is derived from an EMBL/GenBank/DDBJ whole genome shotgun (WGS) entry which is preliminary data.</text>
</comment>
<accession>A0A2P5KA14</accession>
<evidence type="ECO:0000256" key="1">
    <source>
        <dbReference type="SAM" id="MobiDB-lite"/>
    </source>
</evidence>